<dbReference type="EMBL" id="KZ851854">
    <property type="protein sequence ID" value="RDK42004.1"/>
    <property type="molecule type" value="Genomic_DNA"/>
</dbReference>
<sequence>MDTSAQFLLLPTWVPPFSGCAVSTRLCTDPPVDQSHPAKTISSRLANRDVNQACLDPDET</sequence>
<protein>
    <submittedName>
        <fullName evidence="1">Uncharacterized protein</fullName>
    </submittedName>
</protein>
<evidence type="ECO:0000313" key="1">
    <source>
        <dbReference type="EMBL" id="RDK42004.1"/>
    </source>
</evidence>
<keyword evidence="2" id="KW-1185">Reference proteome</keyword>
<evidence type="ECO:0000313" key="2">
    <source>
        <dbReference type="Proteomes" id="UP000254937"/>
    </source>
</evidence>
<reference evidence="1 2" key="1">
    <citation type="submission" date="2018-07" db="EMBL/GenBank/DDBJ databases">
        <title>Section-level genome sequencing of Aspergillus section Nigri to investigate inter- and intra-species variation.</title>
        <authorList>
            <consortium name="DOE Joint Genome Institute"/>
            <person name="Vesth T.C."/>
            <person name="Nybo J.L."/>
            <person name="Theobald S."/>
            <person name="Frisvad J.C."/>
            <person name="Larsen T.O."/>
            <person name="Nielsen K.F."/>
            <person name="Hoof J.B."/>
            <person name="Brandl J."/>
            <person name="Salamov A."/>
            <person name="Riley R."/>
            <person name="Gladden J.M."/>
            <person name="Phatale P."/>
            <person name="Nielsen M.T."/>
            <person name="Lyhne E.K."/>
            <person name="Kogle M.E."/>
            <person name="Strasser K."/>
            <person name="McDonnell E."/>
            <person name="Barry K."/>
            <person name="Clum A."/>
            <person name="Chen C."/>
            <person name="Nolan M."/>
            <person name="Sandor L."/>
            <person name="Kuo A."/>
            <person name="Lipzen A."/>
            <person name="Hainaut M."/>
            <person name="Drula E."/>
            <person name="Tsang A."/>
            <person name="Magnuson J.K."/>
            <person name="Henrissat B."/>
            <person name="Wiebenga A."/>
            <person name="Simmons B.A."/>
            <person name="Makela M.R."/>
            <person name="De vries R.P."/>
            <person name="Grigoriev I.V."/>
            <person name="Mortensen U.H."/>
            <person name="Baker S.E."/>
            <person name="Andersen M.R."/>
        </authorList>
    </citation>
    <scope>NUCLEOTIDE SEQUENCE [LARGE SCALE GENOMIC DNA]</scope>
    <source>
        <strain evidence="1 2">ATCC 13157</strain>
    </source>
</reference>
<name>A0A370PJD4_ASPPH</name>
<dbReference type="Proteomes" id="UP000254937">
    <property type="component" value="Unassembled WGS sequence"/>
</dbReference>
<accession>A0A370PJD4</accession>
<proteinExistence type="predicted"/>
<dbReference type="AlphaFoldDB" id="A0A370PJD4"/>
<organism evidence="1 2">
    <name type="scientific">Aspergillus phoenicis ATCC 13157</name>
    <dbReference type="NCBI Taxonomy" id="1353007"/>
    <lineage>
        <taxon>Eukaryota</taxon>
        <taxon>Fungi</taxon>
        <taxon>Dikarya</taxon>
        <taxon>Ascomycota</taxon>
        <taxon>Pezizomycotina</taxon>
        <taxon>Eurotiomycetes</taxon>
        <taxon>Eurotiomycetidae</taxon>
        <taxon>Eurotiales</taxon>
        <taxon>Aspergillaceae</taxon>
        <taxon>Aspergillus</taxon>
    </lineage>
</organism>
<gene>
    <name evidence="1" type="ORF">M752DRAFT_23307</name>
</gene>